<dbReference type="AlphaFoldDB" id="A0A1W6LFS5"/>
<dbReference type="RefSeq" id="WP_085753445.1">
    <property type="nucleotide sequence ID" value="NZ_BSPR01000017.1"/>
</dbReference>
<evidence type="ECO:0000256" key="5">
    <source>
        <dbReference type="ARBA" id="ARBA00023004"/>
    </source>
</evidence>
<keyword evidence="9" id="KW-1185">Reference proteome</keyword>
<proteinExistence type="predicted"/>
<organism evidence="8 9">
    <name type="scientific">Piscinibacter gummiphilus</name>
    <dbReference type="NCBI Taxonomy" id="946333"/>
    <lineage>
        <taxon>Bacteria</taxon>
        <taxon>Pseudomonadati</taxon>
        <taxon>Pseudomonadota</taxon>
        <taxon>Betaproteobacteria</taxon>
        <taxon>Burkholderiales</taxon>
        <taxon>Sphaerotilaceae</taxon>
        <taxon>Piscinibacter</taxon>
    </lineage>
</organism>
<evidence type="ECO:0000313" key="9">
    <source>
        <dbReference type="Proteomes" id="UP000193427"/>
    </source>
</evidence>
<keyword evidence="1" id="KW-0813">Transport</keyword>
<reference evidence="8 9" key="1">
    <citation type="submission" date="2016-04" db="EMBL/GenBank/DDBJ databases">
        <title>Complete genome sequence of natural rubber-degrading, novel Gram-negative bacterium, Rhizobacter gummiphilus strain NS21.</title>
        <authorList>
            <person name="Tabata M."/>
            <person name="Kasai D."/>
            <person name="Fukuda M."/>
        </authorList>
    </citation>
    <scope>NUCLEOTIDE SEQUENCE [LARGE SCALE GENOMIC DNA]</scope>
    <source>
        <strain evidence="8 9">NS21</strain>
    </source>
</reference>
<dbReference type="InterPro" id="IPR036909">
    <property type="entry name" value="Cyt_c-like_dom_sf"/>
</dbReference>
<evidence type="ECO:0000256" key="3">
    <source>
        <dbReference type="ARBA" id="ARBA00022723"/>
    </source>
</evidence>
<name>A0A1W6LFS5_9BURK</name>
<dbReference type="STRING" id="946333.A4W93_26310"/>
<dbReference type="GO" id="GO:0046872">
    <property type="term" value="F:metal ion binding"/>
    <property type="evidence" value="ECO:0007669"/>
    <property type="project" value="UniProtKB-KW"/>
</dbReference>
<dbReference type="Pfam" id="PF00034">
    <property type="entry name" value="Cytochrom_C"/>
    <property type="match status" value="1"/>
</dbReference>
<dbReference type="OrthoDB" id="9765171at2"/>
<dbReference type="PROSITE" id="PS51007">
    <property type="entry name" value="CYTC"/>
    <property type="match status" value="2"/>
</dbReference>
<accession>A0A1W6LFS5</accession>
<dbReference type="GO" id="GO:0020037">
    <property type="term" value="F:heme binding"/>
    <property type="evidence" value="ECO:0007669"/>
    <property type="project" value="InterPro"/>
</dbReference>
<evidence type="ECO:0000256" key="6">
    <source>
        <dbReference type="PROSITE-ProRule" id="PRU00433"/>
    </source>
</evidence>
<gene>
    <name evidence="8" type="ORF">A4W93_26310</name>
</gene>
<dbReference type="EMBL" id="CP015118">
    <property type="protein sequence ID" value="ARN23131.1"/>
    <property type="molecule type" value="Genomic_DNA"/>
</dbReference>
<dbReference type="Pfam" id="PF13442">
    <property type="entry name" value="Cytochrome_CBB3"/>
    <property type="match status" value="1"/>
</dbReference>
<sequence>MTRLGWCAIATAVLAAGGAVAVVFGGVYDVSATKEHVQPVYTVMETTMHASVRRHAAGVAVPPLGDPAQVAKGAACFRDHCVLCHGAPGVPQGAAGQGMQPLPGPLVDGARRWRPAELYWITRHGIKMSGMPAWEFRFDEAELWAVVAFLQQLPSLDAAAYGRLQANAGDCELDRPERRAPAHDRDPREQALMVLRQHACTGCHEIPGAVDSGPQVGPPLAGFGRRSAFAGAVPVTRENLVRWIRSPQSLRPGTAMPDLGVSDEHAGQMADYLLSLE</sequence>
<dbReference type="KEGG" id="rgu:A4W93_26310"/>
<keyword evidence="4" id="KW-0249">Electron transport</keyword>
<dbReference type="SUPFAM" id="SSF46626">
    <property type="entry name" value="Cytochrome c"/>
    <property type="match status" value="2"/>
</dbReference>
<keyword evidence="5 6" id="KW-0408">Iron</keyword>
<evidence type="ECO:0000313" key="8">
    <source>
        <dbReference type="EMBL" id="ARN23131.1"/>
    </source>
</evidence>
<feature type="domain" description="Cytochrome c" evidence="7">
    <location>
        <begin position="68"/>
        <end position="154"/>
    </location>
</feature>
<dbReference type="InterPro" id="IPR051811">
    <property type="entry name" value="Cytochrome_c550/c551-like"/>
</dbReference>
<dbReference type="PANTHER" id="PTHR37823:SF1">
    <property type="entry name" value="CYTOCHROME C-553-LIKE"/>
    <property type="match status" value="1"/>
</dbReference>
<evidence type="ECO:0000256" key="4">
    <source>
        <dbReference type="ARBA" id="ARBA00022982"/>
    </source>
</evidence>
<dbReference type="GO" id="GO:0009055">
    <property type="term" value="F:electron transfer activity"/>
    <property type="evidence" value="ECO:0007669"/>
    <property type="project" value="InterPro"/>
</dbReference>
<keyword evidence="3 6" id="KW-0479">Metal-binding</keyword>
<evidence type="ECO:0000259" key="7">
    <source>
        <dbReference type="PROSITE" id="PS51007"/>
    </source>
</evidence>
<feature type="domain" description="Cytochrome c" evidence="7">
    <location>
        <begin position="183"/>
        <end position="277"/>
    </location>
</feature>
<evidence type="ECO:0000256" key="2">
    <source>
        <dbReference type="ARBA" id="ARBA00022617"/>
    </source>
</evidence>
<dbReference type="InterPro" id="IPR009056">
    <property type="entry name" value="Cyt_c-like_dom"/>
</dbReference>
<keyword evidence="2 6" id="KW-0349">Heme</keyword>
<protein>
    <recommendedName>
        <fullName evidence="7">Cytochrome c domain-containing protein</fullName>
    </recommendedName>
</protein>
<dbReference type="PANTHER" id="PTHR37823">
    <property type="entry name" value="CYTOCHROME C-553-LIKE"/>
    <property type="match status" value="1"/>
</dbReference>
<evidence type="ECO:0000256" key="1">
    <source>
        <dbReference type="ARBA" id="ARBA00022448"/>
    </source>
</evidence>
<dbReference type="Gene3D" id="1.10.760.10">
    <property type="entry name" value="Cytochrome c-like domain"/>
    <property type="match status" value="2"/>
</dbReference>
<dbReference type="Proteomes" id="UP000193427">
    <property type="component" value="Chromosome"/>
</dbReference>